<feature type="compositionally biased region" description="Polar residues" evidence="1">
    <location>
        <begin position="287"/>
        <end position="297"/>
    </location>
</feature>
<evidence type="ECO:0008006" key="5">
    <source>
        <dbReference type="Google" id="ProtNLM"/>
    </source>
</evidence>
<keyword evidence="2" id="KW-1133">Transmembrane helix</keyword>
<keyword evidence="2" id="KW-0472">Membrane</keyword>
<dbReference type="EMBL" id="CP111016">
    <property type="protein sequence ID" value="WAR04545.1"/>
    <property type="molecule type" value="Genomic_DNA"/>
</dbReference>
<keyword evidence="4" id="KW-1185">Reference proteome</keyword>
<feature type="transmembrane region" description="Helical" evidence="2">
    <location>
        <begin position="313"/>
        <end position="332"/>
    </location>
</feature>
<evidence type="ECO:0000313" key="3">
    <source>
        <dbReference type="EMBL" id="WAR04545.1"/>
    </source>
</evidence>
<sequence length="339" mass="37645">MDFDMLIQLFALLAVCIFVGGVPYYASKQVTLWGQSNCTLALLNLNYTDTGIFAETELGLNYTLPKEGLWIGLYQAPLGLAYVGCNKINNNGAVIVHDISECRWKSGCNTFAIRKTDNEEIECTCFDISKVAREKECTSTCNISSADEYKCGRERNSYFSVYTVENDTQCTGNCNNADRKCLRFMPLLKQFVWWSCSVRESRPMGIVCNNSPFTDNNGTVEAISERASNYADAGEKCFEEGKFPATFGHMNISDIPAGKTHWTGIIRISSLLRFDENLEEATVTKAEGQSTSTSAIPETTEDTRTKTKVDQQVPVAEISASVSMVVVLGILIERTTLLW</sequence>
<evidence type="ECO:0000256" key="1">
    <source>
        <dbReference type="SAM" id="MobiDB-lite"/>
    </source>
</evidence>
<gene>
    <name evidence="3" type="ORF">MAR_019914</name>
</gene>
<protein>
    <recommendedName>
        <fullName evidence="5">WSC domain-containing protein</fullName>
    </recommendedName>
</protein>
<evidence type="ECO:0000313" key="4">
    <source>
        <dbReference type="Proteomes" id="UP001164746"/>
    </source>
</evidence>
<feature type="transmembrane region" description="Helical" evidence="2">
    <location>
        <begin position="6"/>
        <end position="26"/>
    </location>
</feature>
<accession>A0ABY7E3X3</accession>
<evidence type="ECO:0000256" key="2">
    <source>
        <dbReference type="SAM" id="Phobius"/>
    </source>
</evidence>
<organism evidence="3 4">
    <name type="scientific">Mya arenaria</name>
    <name type="common">Soft-shell clam</name>
    <dbReference type="NCBI Taxonomy" id="6604"/>
    <lineage>
        <taxon>Eukaryota</taxon>
        <taxon>Metazoa</taxon>
        <taxon>Spiralia</taxon>
        <taxon>Lophotrochozoa</taxon>
        <taxon>Mollusca</taxon>
        <taxon>Bivalvia</taxon>
        <taxon>Autobranchia</taxon>
        <taxon>Heteroconchia</taxon>
        <taxon>Euheterodonta</taxon>
        <taxon>Imparidentia</taxon>
        <taxon>Neoheterodontei</taxon>
        <taxon>Myida</taxon>
        <taxon>Myoidea</taxon>
        <taxon>Myidae</taxon>
        <taxon>Mya</taxon>
    </lineage>
</organism>
<name>A0ABY7E3X3_MYAAR</name>
<proteinExistence type="predicted"/>
<dbReference type="Proteomes" id="UP001164746">
    <property type="component" value="Chromosome 5"/>
</dbReference>
<feature type="region of interest" description="Disordered" evidence="1">
    <location>
        <begin position="286"/>
        <end position="308"/>
    </location>
</feature>
<keyword evidence="2" id="KW-0812">Transmembrane</keyword>
<reference evidence="3" key="1">
    <citation type="submission" date="2022-11" db="EMBL/GenBank/DDBJ databases">
        <title>Centuries of genome instability and evolution in soft-shell clam transmissible cancer (bioRxiv).</title>
        <authorList>
            <person name="Hart S.F.M."/>
            <person name="Yonemitsu M.A."/>
            <person name="Giersch R.M."/>
            <person name="Beal B.F."/>
            <person name="Arriagada G."/>
            <person name="Davis B.W."/>
            <person name="Ostrander E.A."/>
            <person name="Goff S.P."/>
            <person name="Metzger M.J."/>
        </authorList>
    </citation>
    <scope>NUCLEOTIDE SEQUENCE</scope>
    <source>
        <strain evidence="3">MELC-2E11</strain>
        <tissue evidence="3">Siphon/mantle</tissue>
    </source>
</reference>